<gene>
    <name evidence="1" type="ORF">GGE06_008473</name>
</gene>
<proteinExistence type="predicted"/>
<name>A0A7W7XGI4_9ACTN</name>
<comment type="caution">
    <text evidence="1">The sequence shown here is derived from an EMBL/GenBank/DDBJ whole genome shotgun (WGS) entry which is preliminary data.</text>
</comment>
<dbReference type="RefSeq" id="WP_184933282.1">
    <property type="nucleotide sequence ID" value="NZ_JACHJY010000023.1"/>
</dbReference>
<evidence type="ECO:0000313" key="2">
    <source>
        <dbReference type="Proteomes" id="UP000582643"/>
    </source>
</evidence>
<protein>
    <submittedName>
        <fullName evidence="1">Uncharacterized protein</fullName>
    </submittedName>
</protein>
<dbReference type="EMBL" id="JACHJY010000023">
    <property type="protein sequence ID" value="MBB4987500.1"/>
    <property type="molecule type" value="Genomic_DNA"/>
</dbReference>
<dbReference type="AlphaFoldDB" id="A0A7W7XGI4"/>
<keyword evidence="2" id="KW-1185">Reference proteome</keyword>
<accession>A0A7W7XGI4</accession>
<sequence length="905" mass="95057">MVALPPPDLFELYYNGQFNNRTSDVRASAGVTMSRGVSAEGTRADPSAADMLLNNRHGDYSRRNPMSALYGKIGPNTPMRYSVDAGYPYLLLPGDTSSALTTPDAAVLGVTDLDIRIEVALDSYTTAQEAVSRFLNSGNNCSWSLQVGNGLQLSWYPDGSFASQKTAGIGVQLPAIPRQRIAFRVVLDVNTGAGGHLVSFYWAPSITATMWNPLGTATAGTGTTTVFDGAAGLQLGTNTGLVGTGLKGRIYAFQLWDGATGVRKVNVDFSTAKAGDTSFTDTGGLVWTKAGAAALANRHVRMAGEVPAWTPQRDASGADRTVPITPAGITRRLDAGTKPLESALLRYLRAAGPIECWPLIDGAQATSGAPLVGTAPAVVLPGSTYVWADGELADWIEPVIHLTGGGRIIAPLPAHASAATGWSVDWPFSQLDSLVTCSVTEGSATGRTWTVSLDPSTNKIQLFTFTAAGATTLQGEISPANVFNDVPHVVRLTTASSGGSVGWSLYLDGVLAVAGADTPAAVPLQNVDVLAGLSGSFKSMALGYITYWGSSAPSAADFYRALTGFQGETAGARFLRLCTEQGVPAALMGTASATTPLGVQKREKFLDALASLARADGGYVLEQRDDRALAFRPRQTLYNQPPAITLDFSTGVISEPFRPLDDEKLSENDVAVTREGGTFASAVQLTGPLSVQDPPAGIGRYDVAHTLSLAADAQALQQAAWRLHVGTVDGLRYPQITLDLGNPRVWPLIRAVYLADVGDKIRLTGLPDDYGPDDVDLIIRGYKETVTEKTWRITFTCTPGAPYDVLQLGAPAYSRLATAGSQLASAITATATSLSVTTTGTTLWTTAAGDRPFDIVVGGERMTVTNLTGATSPQTFTVTRSVNGVVKSHVAGTALQIARPVVYAL</sequence>
<dbReference type="Proteomes" id="UP000582643">
    <property type="component" value="Unassembled WGS sequence"/>
</dbReference>
<evidence type="ECO:0000313" key="1">
    <source>
        <dbReference type="EMBL" id="MBB4987500.1"/>
    </source>
</evidence>
<organism evidence="1 2">
    <name type="scientific">Streptomyces nymphaeiformis</name>
    <dbReference type="NCBI Taxonomy" id="2663842"/>
    <lineage>
        <taxon>Bacteria</taxon>
        <taxon>Bacillati</taxon>
        <taxon>Actinomycetota</taxon>
        <taxon>Actinomycetes</taxon>
        <taxon>Kitasatosporales</taxon>
        <taxon>Streptomycetaceae</taxon>
        <taxon>Streptomyces</taxon>
    </lineage>
</organism>
<reference evidence="1 2" key="1">
    <citation type="submission" date="2020-08" db="EMBL/GenBank/DDBJ databases">
        <title>Genomic Encyclopedia of Type Strains, Phase III (KMG-III): the genomes of soil and plant-associated and newly described type strains.</title>
        <authorList>
            <person name="Whitman W."/>
        </authorList>
    </citation>
    <scope>NUCLEOTIDE SEQUENCE [LARGE SCALE GENOMIC DNA]</scope>
    <source>
        <strain evidence="1 2">SFB5A</strain>
    </source>
</reference>